<dbReference type="GO" id="GO:0007229">
    <property type="term" value="P:integrin-mediated signaling pathway"/>
    <property type="evidence" value="ECO:0007669"/>
    <property type="project" value="InterPro"/>
</dbReference>
<dbReference type="OrthoDB" id="9396701at2759"/>
<feature type="region of interest" description="Disordered" evidence="4">
    <location>
        <begin position="112"/>
        <end position="264"/>
    </location>
</feature>
<feature type="compositionally biased region" description="Basic and acidic residues" evidence="4">
    <location>
        <begin position="657"/>
        <end position="667"/>
    </location>
</feature>
<dbReference type="Pfam" id="PF14603">
    <property type="entry name" value="hSH3"/>
    <property type="match status" value="2"/>
</dbReference>
<dbReference type="InterPro" id="IPR035540">
    <property type="entry name" value="FYB_hSH3"/>
</dbReference>
<feature type="region of interest" description="Disordered" evidence="4">
    <location>
        <begin position="37"/>
        <end position="93"/>
    </location>
</feature>
<feature type="compositionally biased region" description="Basic and acidic residues" evidence="4">
    <location>
        <begin position="317"/>
        <end position="327"/>
    </location>
</feature>
<feature type="compositionally biased region" description="Basic and acidic residues" evidence="4">
    <location>
        <begin position="74"/>
        <end position="84"/>
    </location>
</feature>
<evidence type="ECO:0000256" key="1">
    <source>
        <dbReference type="ARBA" id="ARBA00022443"/>
    </source>
</evidence>
<dbReference type="EMBL" id="WBMV01001245">
    <property type="protein sequence ID" value="NXC25519.1"/>
    <property type="molecule type" value="Genomic_DNA"/>
</dbReference>
<keyword evidence="1 3" id="KW-0728">SH3 domain</keyword>
<accession>A0A851M466</accession>
<dbReference type="FunFam" id="2.30.30.40:FF:000133">
    <property type="entry name" value="FYN-binding protein-like isoform X2"/>
    <property type="match status" value="1"/>
</dbReference>
<feature type="compositionally biased region" description="Basic and acidic residues" evidence="4">
    <location>
        <begin position="723"/>
        <end position="738"/>
    </location>
</feature>
<dbReference type="GO" id="GO:0072659">
    <property type="term" value="P:protein localization to plasma membrane"/>
    <property type="evidence" value="ECO:0007669"/>
    <property type="project" value="TreeGrafter"/>
</dbReference>
<evidence type="ECO:0000259" key="5">
    <source>
        <dbReference type="PROSITE" id="PS50002"/>
    </source>
</evidence>
<feature type="compositionally biased region" description="Basic and acidic residues" evidence="4">
    <location>
        <begin position="456"/>
        <end position="488"/>
    </location>
</feature>
<dbReference type="AlphaFoldDB" id="A0A851M466"/>
<feature type="non-terminal residue" evidence="6">
    <location>
        <position position="810"/>
    </location>
</feature>
<dbReference type="InterPro" id="IPR043443">
    <property type="entry name" value="FYB1/2-like"/>
</dbReference>
<dbReference type="PANTHER" id="PTHR16830">
    <property type="entry name" value="SH2 CONTAINING ADAPTOR PRAM-1 RELATED"/>
    <property type="match status" value="1"/>
</dbReference>
<evidence type="ECO:0000313" key="6">
    <source>
        <dbReference type="EMBL" id="NXC25519.1"/>
    </source>
</evidence>
<reference evidence="6" key="1">
    <citation type="submission" date="2019-09" db="EMBL/GenBank/DDBJ databases">
        <title>Bird 10,000 Genomes (B10K) Project - Family phase.</title>
        <authorList>
            <person name="Zhang G."/>
        </authorList>
    </citation>
    <scope>NUCLEOTIDE SEQUENCE</scope>
    <source>
        <strain evidence="6">B10K-DU-001-09</strain>
        <tissue evidence="6">Muscle</tissue>
    </source>
</reference>
<evidence type="ECO:0000313" key="7">
    <source>
        <dbReference type="Proteomes" id="UP000614027"/>
    </source>
</evidence>
<feature type="region of interest" description="Disordered" evidence="4">
    <location>
        <begin position="1"/>
        <end position="22"/>
    </location>
</feature>
<feature type="compositionally biased region" description="Polar residues" evidence="4">
    <location>
        <begin position="213"/>
        <end position="228"/>
    </location>
</feature>
<keyword evidence="2" id="KW-0597">Phosphoprotein</keyword>
<dbReference type="Proteomes" id="UP000614027">
    <property type="component" value="Unassembled WGS sequence"/>
</dbReference>
<feature type="region of interest" description="Disordered" evidence="4">
    <location>
        <begin position="657"/>
        <end position="738"/>
    </location>
</feature>
<evidence type="ECO:0000256" key="2">
    <source>
        <dbReference type="ARBA" id="ARBA00022553"/>
    </source>
</evidence>
<protein>
    <submittedName>
        <fullName evidence="6">FYB1 protein</fullName>
    </submittedName>
</protein>
<sequence length="810" mass="90515">MEKFNSGNIDREEDPALHQPFKVLRQEIREGLQQERKAALEKLASQGNATSTPGPSTFHKTVHPKPLLGAKPSTGDKTEHDPKPSHLNPVAQRFGVHLQATNRENYGKTECTKFPIKTCDPAKEDSKPLHLKPARNKFPNPVPPGAKLDSDFASQESEAELSFPKITGIKEKLMSAAQENMPKPPLSKPPLAQKPSLDNEGSNNKDTSYKFGSLQSRLSGPRTNTQSLKKVKEMDENNSAAEATGSHLPKIALKPTGQCHSFPQGTSKIVQKETEEKEMSVAKTTIVKKIIQEGSDSSHKFHKTNMALGAGRSSGESPEKEDGDRSSRVLRKRVLAPVFKLPVTPPKPNRPPRVELERFQKSGPKKTSENEGMKLSAPSSAAFAPHVVQVHCATQFPTPPPAPQPPSLPPRNIKPSSETRNPENEENYDDVEFVSKGPGNTQGGQESDVEMYEDINDIRSLREKEKKQNKEEKKRMDQEKKEQKEKEKKELELRKKFKLMGPIEVLHQARACVDYKGGKNELTVKQGDKIEIIRITDNPEGKWLGRIRGCYGYIKTTIVEVDYDSLKRKQPPTGAPMALSQSDMEVYDDVGENDNNFSMSGEEGGAGKVFPPPPPPDQEIYDEIADEDPITRSVSQDEDKNGIWSWGILKRLKVKDDKKKSIREKTTKVNGAEDNGNLFMSSSTQHSGKDCGEDVYDDVDSSDFPLPPPDPTSSKPTSYGKRKSAEKDVQKLKKTEREEKEFRKKFKFTGEIRVLYSTTTIQDLQQKKWGSKDLQLKPGEPLDIIECTDDTKVLCRNSEGKLMETFMMTL</sequence>
<dbReference type="CDD" id="cd11867">
    <property type="entry name" value="hSH3_ADAP"/>
    <property type="match status" value="1"/>
</dbReference>
<dbReference type="InterPro" id="IPR029294">
    <property type="entry name" value="hSH3"/>
</dbReference>
<name>A0A851M466_9DEND</name>
<dbReference type="GO" id="GO:0050852">
    <property type="term" value="P:T cell receptor signaling pathway"/>
    <property type="evidence" value="ECO:0007669"/>
    <property type="project" value="TreeGrafter"/>
</dbReference>
<evidence type="ECO:0000256" key="4">
    <source>
        <dbReference type="SAM" id="MobiDB-lite"/>
    </source>
</evidence>
<dbReference type="PROSITE" id="PS50002">
    <property type="entry name" value="SH3"/>
    <property type="match status" value="1"/>
</dbReference>
<dbReference type="GO" id="GO:0008289">
    <property type="term" value="F:lipid binding"/>
    <property type="evidence" value="ECO:0007669"/>
    <property type="project" value="InterPro"/>
</dbReference>
<dbReference type="Gene3D" id="2.30.30.40">
    <property type="entry name" value="SH3 Domains"/>
    <property type="match status" value="2"/>
</dbReference>
<dbReference type="InterPro" id="IPR036028">
    <property type="entry name" value="SH3-like_dom_sf"/>
</dbReference>
<evidence type="ECO:0000256" key="3">
    <source>
        <dbReference type="PROSITE-ProRule" id="PRU00192"/>
    </source>
</evidence>
<keyword evidence="7" id="KW-1185">Reference proteome</keyword>
<feature type="region of interest" description="Disordered" evidence="4">
    <location>
        <begin position="297"/>
        <end position="380"/>
    </location>
</feature>
<dbReference type="SUPFAM" id="SSF50044">
    <property type="entry name" value="SH3-domain"/>
    <property type="match status" value="2"/>
</dbReference>
<dbReference type="SMART" id="SM00326">
    <property type="entry name" value="SH3"/>
    <property type="match status" value="1"/>
</dbReference>
<gene>
    <name evidence="6" type="primary">Fyb1</name>
    <name evidence="6" type="ORF">CAMPRO_R14285</name>
</gene>
<dbReference type="InterPro" id="IPR001452">
    <property type="entry name" value="SH3_domain"/>
</dbReference>
<dbReference type="PANTHER" id="PTHR16830:SF13">
    <property type="entry name" value="FYN-BINDING PROTEIN 1"/>
    <property type="match status" value="1"/>
</dbReference>
<proteinExistence type="predicted"/>
<feature type="compositionally biased region" description="Pro residues" evidence="4">
    <location>
        <begin position="397"/>
        <end position="409"/>
    </location>
</feature>
<feature type="domain" description="SH3" evidence="5">
    <location>
        <begin position="504"/>
        <end position="564"/>
    </location>
</feature>
<organism evidence="6 7">
    <name type="scientific">Campylorhamphus procurvoides</name>
    <dbReference type="NCBI Taxonomy" id="190295"/>
    <lineage>
        <taxon>Eukaryota</taxon>
        <taxon>Metazoa</taxon>
        <taxon>Chordata</taxon>
        <taxon>Craniata</taxon>
        <taxon>Vertebrata</taxon>
        <taxon>Euteleostomi</taxon>
        <taxon>Archelosauria</taxon>
        <taxon>Archosauria</taxon>
        <taxon>Dinosauria</taxon>
        <taxon>Saurischia</taxon>
        <taxon>Theropoda</taxon>
        <taxon>Coelurosauria</taxon>
        <taxon>Aves</taxon>
        <taxon>Neognathae</taxon>
        <taxon>Neoaves</taxon>
        <taxon>Telluraves</taxon>
        <taxon>Australaves</taxon>
        <taxon>Passeriformes</taxon>
        <taxon>Dendrocolaptidae</taxon>
        <taxon>Campylorhamphus</taxon>
    </lineage>
</organism>
<feature type="compositionally biased region" description="Basic and acidic residues" evidence="4">
    <location>
        <begin position="352"/>
        <end position="372"/>
    </location>
</feature>
<feature type="region of interest" description="Disordered" evidence="4">
    <location>
        <begin position="392"/>
        <end position="488"/>
    </location>
</feature>
<feature type="compositionally biased region" description="Polar residues" evidence="4">
    <location>
        <begin position="45"/>
        <end position="59"/>
    </location>
</feature>
<comment type="caution">
    <text evidence="6">The sequence shown here is derived from an EMBL/GenBank/DDBJ whole genome shotgun (WGS) entry which is preliminary data.</text>
</comment>
<dbReference type="GO" id="GO:0005886">
    <property type="term" value="C:plasma membrane"/>
    <property type="evidence" value="ECO:0007669"/>
    <property type="project" value="InterPro"/>
</dbReference>
<dbReference type="CDD" id="cd00174">
    <property type="entry name" value="SH3"/>
    <property type="match status" value="1"/>
</dbReference>
<feature type="non-terminal residue" evidence="6">
    <location>
        <position position="1"/>
    </location>
</feature>